<sequence>MLDVFSINCSEEEWPQRPRSAPQWHRHRHELVVAALGRTLLTADRSPASSLINILASGGGCLVSIALELRSRTLPSVMPDDASAALPTPPTAPPTLLCAGSLRLRDPPIFSGTDDKDVDDWISTYERVSLHNKWDDDAKLGYVSFYLSDVAKLWFINHEADLPTWSVFKTSFTQVFGRPEVRKLRAEQRLRTRSQQPGENFTSYIEDILDLCKRVNASMTEADKIKHIMKGIEDDAFQMLLSKSPRSVVELAELCQSYDELRRQRLHTRRPSAPADSLSSLGIGDDHAPLLSKIQEFIRAEVARQLSLISCVPDQPRSLAPTLRDFIQDQVAQAIPPVREPPPVTAPLTYAQAVARPRQQPLQPVPLYPPSTFPPPPMPPPMPQPLRPHFPAPQPQLGVYSDQWRTYDDRPICFACGGVGHVARYCRRRPAY</sequence>
<dbReference type="PANTHER" id="PTHR33194">
    <property type="entry name" value="ZINC KNUCKLE DOMAINCONTAINING PROTEIN"/>
    <property type="match status" value="1"/>
</dbReference>
<dbReference type="InterPro" id="IPR001878">
    <property type="entry name" value="Znf_CCHC"/>
</dbReference>
<keyword evidence="1" id="KW-0863">Zinc-finger</keyword>
<protein>
    <recommendedName>
        <fullName evidence="2">CCHC-type domain-containing protein</fullName>
    </recommendedName>
</protein>
<organism evidence="3">
    <name type="scientific">Rhipicephalus pulchellus</name>
    <name type="common">Yellow backed tick</name>
    <name type="synonym">Dermacentor pulchellus</name>
    <dbReference type="NCBI Taxonomy" id="72859"/>
    <lineage>
        <taxon>Eukaryota</taxon>
        <taxon>Metazoa</taxon>
        <taxon>Ecdysozoa</taxon>
        <taxon>Arthropoda</taxon>
        <taxon>Chelicerata</taxon>
        <taxon>Arachnida</taxon>
        <taxon>Acari</taxon>
        <taxon>Parasitiformes</taxon>
        <taxon>Ixodida</taxon>
        <taxon>Ixodoidea</taxon>
        <taxon>Ixodidae</taxon>
        <taxon>Rhipicephalinae</taxon>
        <taxon>Rhipicephalus</taxon>
        <taxon>Rhipicephalus</taxon>
    </lineage>
</organism>
<evidence type="ECO:0000256" key="1">
    <source>
        <dbReference type="PROSITE-ProRule" id="PRU00047"/>
    </source>
</evidence>
<proteinExistence type="evidence at transcript level"/>
<name>L7MLR7_RHIPC</name>
<dbReference type="EMBL" id="GACK01000237">
    <property type="protein sequence ID" value="JAA64797.1"/>
    <property type="molecule type" value="mRNA"/>
</dbReference>
<dbReference type="GO" id="GO:0008270">
    <property type="term" value="F:zinc ion binding"/>
    <property type="evidence" value="ECO:0007669"/>
    <property type="project" value="UniProtKB-KW"/>
</dbReference>
<dbReference type="AlphaFoldDB" id="L7MLR7"/>
<keyword evidence="1" id="KW-0479">Metal-binding</keyword>
<evidence type="ECO:0000313" key="3">
    <source>
        <dbReference type="EMBL" id="JAA64797.1"/>
    </source>
</evidence>
<reference evidence="3" key="1">
    <citation type="submission" date="2012-11" db="EMBL/GenBank/DDBJ databases">
        <authorList>
            <person name="Lucero-Rivera Y.E."/>
            <person name="Tovar-Ramirez D."/>
        </authorList>
    </citation>
    <scope>NUCLEOTIDE SEQUENCE</scope>
    <source>
        <tissue evidence="3">Salivary gland</tissue>
    </source>
</reference>
<dbReference type="PROSITE" id="PS50158">
    <property type="entry name" value="ZF_CCHC"/>
    <property type="match status" value="1"/>
</dbReference>
<reference evidence="3" key="2">
    <citation type="journal article" date="2015" name="J. Proteomics">
        <title>Sexual differences in the sialomes of the zebra tick, Rhipicephalus pulchellus.</title>
        <authorList>
            <person name="Tan A.W."/>
            <person name="Francischetti I.M."/>
            <person name="Slovak M."/>
            <person name="Kini R.M."/>
            <person name="Ribeiro J.M."/>
        </authorList>
    </citation>
    <scope>NUCLEOTIDE SEQUENCE</scope>
    <source>
        <tissue evidence="3">Salivary gland</tissue>
    </source>
</reference>
<feature type="domain" description="CCHC-type" evidence="2">
    <location>
        <begin position="413"/>
        <end position="428"/>
    </location>
</feature>
<feature type="non-terminal residue" evidence="3">
    <location>
        <position position="432"/>
    </location>
</feature>
<accession>L7MLR7</accession>
<dbReference type="Pfam" id="PF03732">
    <property type="entry name" value="Retrotrans_gag"/>
    <property type="match status" value="1"/>
</dbReference>
<keyword evidence="1" id="KW-0862">Zinc</keyword>
<evidence type="ECO:0000259" key="2">
    <source>
        <dbReference type="PROSITE" id="PS50158"/>
    </source>
</evidence>
<dbReference type="PANTHER" id="PTHR33194:SF4">
    <property type="entry name" value="CCHC-TYPE DOMAIN-CONTAINING PROTEIN"/>
    <property type="match status" value="1"/>
</dbReference>
<dbReference type="GO" id="GO:0003676">
    <property type="term" value="F:nucleic acid binding"/>
    <property type="evidence" value="ECO:0007669"/>
    <property type="project" value="InterPro"/>
</dbReference>
<dbReference type="InterPro" id="IPR005162">
    <property type="entry name" value="Retrotrans_gag_dom"/>
</dbReference>